<dbReference type="EMBL" id="FXWK01000002">
    <property type="protein sequence ID" value="SMQ85914.1"/>
    <property type="molecule type" value="Genomic_DNA"/>
</dbReference>
<gene>
    <name evidence="1" type="ORF">SAMN06295905_3209</name>
</gene>
<organism evidence="1 2">
    <name type="scientific">Devosia lucknowensis</name>
    <dbReference type="NCBI Taxonomy" id="1096929"/>
    <lineage>
        <taxon>Bacteria</taxon>
        <taxon>Pseudomonadati</taxon>
        <taxon>Pseudomonadota</taxon>
        <taxon>Alphaproteobacteria</taxon>
        <taxon>Hyphomicrobiales</taxon>
        <taxon>Devosiaceae</taxon>
        <taxon>Devosia</taxon>
    </lineage>
</organism>
<dbReference type="Proteomes" id="UP000194474">
    <property type="component" value="Unassembled WGS sequence"/>
</dbReference>
<dbReference type="NCBIfam" id="NF042962">
    <property type="entry name" value="DUF499_antiphage"/>
    <property type="match status" value="1"/>
</dbReference>
<sequence>MTYTRISTVKELCQLSAGALDFALSDQVEHLSDLLTEAERGAEDFFARNFVTQGMERLLREGLQRLNGKSSQAVFELRQAMGGGKTHSMLALGLLARNPQLYDRVPSKITEGLKGETAKVVAIHGRSISNDKFIWGEIAEQLGKGDQFAKFWKNGADAPRETDWISLIGDEPTLILLDELPPYFDFAQTKSVGGGTLANVTTYALSNLLSAAMKLPKTAIVVSNLIGSYQGASKDLAKAISNIAEETKRQARSITPVDLNGNEIYDILRKRMFAALPEHDEIEKIAEAYGEAITVAERSRAIGKSSEQIADEILGSYPFHPSTKHIIALFKENENYRQTRGLMQFISKMLKSVWEGQQGSDVYLIGCQHLDLSIADVREEIVRIGKLEGALSKDVSSVDGSAHAQIVDQNKGNDAATQAAKLLLTASLSESVDAIKGLTKSTLIEYLIAPDRSASEFDDAFDDLQKECWYLHRKDNEVWYFSNIENLRKRIQNRADNAPIGKIEEEMARRLANAFEPRAKVAYQSVHALPKIDDVDLSSGRALLVLSPDSKTPPEAAQKFLESVLNKNAFCVVTGDGSSMGSLEEKTRRIWAIAKVKSDTAGNPTHQLELQEEGEIAEFEFSSALTTLFNRVYFPMVDLADKKTTVLKHAPLKLAPEKSGSTVIIAGEAAIEAALSSSAALKLVTDVNAKMDQLITRAEEMLWPESQTRVPWKDVQSRAVTNARWLWLPVKGLETVRDYAVSTGRWSHDGDGYVDKAPKPPKTQATVDLDTYDEETGQATLRIGTANAGKSPSIRYSLTADVEKDGKPLEDNPLVTDATKLWFLVTDPEGKHEQGDVVVWSNTLTLTHQPQHVAGKRTVELSVVPRGTIRWNTDGSNVREGQVYAGPIELTGDDEVTIYVHAEDQGVSVEKSFRIAAQAGQKVIDKTREARLIKELKGETTAESFKLLKAAAANKAVFENASITVGAGNSNVQIRFGSEVDLAPAVAEELITSARKALGDEGSDVKLIVKKMLFESGFGLEQFATELGEDVAGSEIEQS</sequence>
<dbReference type="AlphaFoldDB" id="A0A1Y6G835"/>
<proteinExistence type="predicted"/>
<protein>
    <recommendedName>
        <fullName evidence="3">Chitobiase/beta-hexosaminidase C-terminal domain-containing protein</fullName>
    </recommendedName>
</protein>
<keyword evidence="2" id="KW-1185">Reference proteome</keyword>
<evidence type="ECO:0000313" key="1">
    <source>
        <dbReference type="EMBL" id="SMQ85914.1"/>
    </source>
</evidence>
<evidence type="ECO:0008006" key="3">
    <source>
        <dbReference type="Google" id="ProtNLM"/>
    </source>
</evidence>
<reference evidence="2" key="1">
    <citation type="submission" date="2017-04" db="EMBL/GenBank/DDBJ databases">
        <authorList>
            <person name="Varghese N."/>
            <person name="Submissions S."/>
        </authorList>
    </citation>
    <scope>NUCLEOTIDE SEQUENCE [LARGE SCALE GENOMIC DNA]</scope>
</reference>
<evidence type="ECO:0000313" key="2">
    <source>
        <dbReference type="Proteomes" id="UP000194474"/>
    </source>
</evidence>
<dbReference type="Pfam" id="PF04465">
    <property type="entry name" value="DUF499"/>
    <property type="match status" value="1"/>
</dbReference>
<accession>A0A1Y6G835</accession>
<dbReference type="InterPro" id="IPR007555">
    <property type="entry name" value="DUF499"/>
</dbReference>
<name>A0A1Y6G835_9HYPH</name>
<dbReference type="RefSeq" id="WP_210189959.1">
    <property type="nucleotide sequence ID" value="NZ_FXWK01000002.1"/>
</dbReference>